<organism evidence="2">
    <name type="scientific">bioreactor metagenome</name>
    <dbReference type="NCBI Taxonomy" id="1076179"/>
    <lineage>
        <taxon>unclassified sequences</taxon>
        <taxon>metagenomes</taxon>
        <taxon>ecological metagenomes</taxon>
    </lineage>
</organism>
<sequence length="84" mass="9735">MAHNALSNHTRRFVSLLWQLHGNIGGVFAVFLLAGHLQINLRQRFDREVAGFHGSVHRCRNERLYLVFNFFSDIHNSLQNSMNS</sequence>
<keyword evidence="1" id="KW-1133">Transmembrane helix</keyword>
<protein>
    <submittedName>
        <fullName evidence="2">Uncharacterized protein</fullName>
    </submittedName>
</protein>
<dbReference type="EMBL" id="VSSQ01132860">
    <property type="protein sequence ID" value="MPN59168.1"/>
    <property type="molecule type" value="Genomic_DNA"/>
</dbReference>
<reference evidence="2" key="1">
    <citation type="submission" date="2019-08" db="EMBL/GenBank/DDBJ databases">
        <authorList>
            <person name="Kucharzyk K."/>
            <person name="Murdoch R.W."/>
            <person name="Higgins S."/>
            <person name="Loffler F."/>
        </authorList>
    </citation>
    <scope>NUCLEOTIDE SEQUENCE</scope>
</reference>
<dbReference type="AlphaFoldDB" id="A0A645J690"/>
<name>A0A645J690_9ZZZZ</name>
<proteinExistence type="predicted"/>
<evidence type="ECO:0000256" key="1">
    <source>
        <dbReference type="SAM" id="Phobius"/>
    </source>
</evidence>
<keyword evidence="1" id="KW-0812">Transmembrane</keyword>
<accession>A0A645J690</accession>
<comment type="caution">
    <text evidence="2">The sequence shown here is derived from an EMBL/GenBank/DDBJ whole genome shotgun (WGS) entry which is preliminary data.</text>
</comment>
<evidence type="ECO:0000313" key="2">
    <source>
        <dbReference type="EMBL" id="MPN59168.1"/>
    </source>
</evidence>
<keyword evidence="1" id="KW-0472">Membrane</keyword>
<feature type="transmembrane region" description="Helical" evidence="1">
    <location>
        <begin position="16"/>
        <end position="37"/>
    </location>
</feature>
<gene>
    <name evidence="2" type="ORF">SDC9_206888</name>
</gene>